<dbReference type="PANTHER" id="PTHR43280">
    <property type="entry name" value="ARAC-FAMILY TRANSCRIPTIONAL REGULATOR"/>
    <property type="match status" value="1"/>
</dbReference>
<proteinExistence type="predicted"/>
<dbReference type="InterPro" id="IPR009057">
    <property type="entry name" value="Homeodomain-like_sf"/>
</dbReference>
<feature type="transmembrane region" description="Helical" evidence="5">
    <location>
        <begin position="97"/>
        <end position="117"/>
    </location>
</feature>
<dbReference type="SMART" id="SM00342">
    <property type="entry name" value="HTH_ARAC"/>
    <property type="match status" value="1"/>
</dbReference>
<keyword evidence="8" id="KW-1185">Reference proteome</keyword>
<feature type="transmembrane region" description="Helical" evidence="5">
    <location>
        <begin position="33"/>
        <end position="60"/>
    </location>
</feature>
<dbReference type="GO" id="GO:0003700">
    <property type="term" value="F:DNA-binding transcription factor activity"/>
    <property type="evidence" value="ECO:0007669"/>
    <property type="project" value="InterPro"/>
</dbReference>
<protein>
    <submittedName>
        <fullName evidence="7">Helix-turn-helix transcriptional regulator</fullName>
    </submittedName>
</protein>
<dbReference type="GO" id="GO:0043565">
    <property type="term" value="F:sequence-specific DNA binding"/>
    <property type="evidence" value="ECO:0007669"/>
    <property type="project" value="InterPro"/>
</dbReference>
<feature type="transmembrane region" description="Helical" evidence="5">
    <location>
        <begin position="72"/>
        <end position="91"/>
    </location>
</feature>
<name>A0A7Y0FXR3_9HYPH</name>
<evidence type="ECO:0000259" key="6">
    <source>
        <dbReference type="PROSITE" id="PS01124"/>
    </source>
</evidence>
<evidence type="ECO:0000256" key="4">
    <source>
        <dbReference type="SAM" id="MobiDB-lite"/>
    </source>
</evidence>
<feature type="transmembrane region" description="Helical" evidence="5">
    <location>
        <begin position="155"/>
        <end position="172"/>
    </location>
</feature>
<keyword evidence="1" id="KW-0805">Transcription regulation</keyword>
<dbReference type="PANTHER" id="PTHR43280:SF29">
    <property type="entry name" value="ARAC-FAMILY TRANSCRIPTIONAL REGULATOR"/>
    <property type="match status" value="1"/>
</dbReference>
<evidence type="ECO:0000256" key="3">
    <source>
        <dbReference type="ARBA" id="ARBA00023163"/>
    </source>
</evidence>
<evidence type="ECO:0000256" key="2">
    <source>
        <dbReference type="ARBA" id="ARBA00023125"/>
    </source>
</evidence>
<dbReference type="InterPro" id="IPR018060">
    <property type="entry name" value="HTH_AraC"/>
</dbReference>
<feature type="transmembrane region" description="Helical" evidence="5">
    <location>
        <begin position="225"/>
        <end position="245"/>
    </location>
</feature>
<dbReference type="Gene3D" id="1.10.10.60">
    <property type="entry name" value="Homeodomain-like"/>
    <property type="match status" value="1"/>
</dbReference>
<keyword evidence="3" id="KW-0804">Transcription</keyword>
<evidence type="ECO:0000256" key="1">
    <source>
        <dbReference type="ARBA" id="ARBA00023015"/>
    </source>
</evidence>
<keyword evidence="5" id="KW-0812">Transmembrane</keyword>
<reference evidence="7 8" key="1">
    <citation type="submission" date="2020-04" db="EMBL/GenBank/DDBJ databases">
        <title>Rhizobium sp. S-51 isolated from soil.</title>
        <authorList>
            <person name="Dahal R.H."/>
        </authorList>
    </citation>
    <scope>NUCLEOTIDE SEQUENCE [LARGE SCALE GENOMIC DNA]</scope>
    <source>
        <strain evidence="7 8">S-51</strain>
    </source>
</reference>
<feature type="region of interest" description="Disordered" evidence="4">
    <location>
        <begin position="250"/>
        <end position="274"/>
    </location>
</feature>
<evidence type="ECO:0000313" key="8">
    <source>
        <dbReference type="Proteomes" id="UP000541470"/>
    </source>
</evidence>
<feature type="transmembrane region" description="Helical" evidence="5">
    <location>
        <begin position="129"/>
        <end position="149"/>
    </location>
</feature>
<dbReference type="Pfam" id="PF12833">
    <property type="entry name" value="HTH_18"/>
    <property type="match status" value="1"/>
</dbReference>
<gene>
    <name evidence="7" type="ORF">HHL25_22200</name>
</gene>
<organism evidence="7 8">
    <name type="scientific">Rhizobium terricola</name>
    <dbReference type="NCBI Taxonomy" id="2728849"/>
    <lineage>
        <taxon>Bacteria</taxon>
        <taxon>Pseudomonadati</taxon>
        <taxon>Pseudomonadota</taxon>
        <taxon>Alphaproteobacteria</taxon>
        <taxon>Hyphomicrobiales</taxon>
        <taxon>Rhizobiaceae</taxon>
        <taxon>Rhizobium/Agrobacterium group</taxon>
        <taxon>Rhizobium</taxon>
    </lineage>
</organism>
<dbReference type="PROSITE" id="PS01124">
    <property type="entry name" value="HTH_ARAC_FAMILY_2"/>
    <property type="match status" value="1"/>
</dbReference>
<dbReference type="SUPFAM" id="SSF46689">
    <property type="entry name" value="Homeodomain-like"/>
    <property type="match status" value="1"/>
</dbReference>
<dbReference type="Proteomes" id="UP000541470">
    <property type="component" value="Unassembled WGS sequence"/>
</dbReference>
<accession>A0A7Y0FXR3</accession>
<dbReference type="AlphaFoldDB" id="A0A7Y0FXR3"/>
<keyword evidence="5" id="KW-0472">Membrane</keyword>
<sequence length="400" mass="43262">MSCACRTTLIAFEVDLERDFGPYRRHRTIRSTLALLLPMIFVPLSFAVSLFLATFLVRLLLQGRESLARNHLFVLLVALYAVQTLLVGLRWGYGVMGILPLLSILASLVPPLTYLAFRDLARDGASGISVRDWPHLLPTIALCGLLLLWRNAVDLLIIAEFLCYGAGLAWLARLGTDGLVASRLDGSLRSHRSLVLAALALVSSALTDIVISLDFALGGGQHSAMVVSAATTVILFLLGIAAVVAGTEEGSGEAQEGAPEDGGTTDVATPETSGEDEAIAAGLDRLVHERRLYADTGLNLGKLARRMGLPSRAVSHAVNRVHGMSVSQYVNNFRVAEACRLLSETDMPVTRVVFEAGFMTKSNFNREFLRVTGLSPTRWRAEQAVADRTDLAAQPPTNWK</sequence>
<feature type="transmembrane region" description="Helical" evidence="5">
    <location>
        <begin position="193"/>
        <end position="213"/>
    </location>
</feature>
<keyword evidence="2" id="KW-0238">DNA-binding</keyword>
<evidence type="ECO:0000256" key="5">
    <source>
        <dbReference type="SAM" id="Phobius"/>
    </source>
</evidence>
<evidence type="ECO:0000313" key="7">
    <source>
        <dbReference type="EMBL" id="NML76857.1"/>
    </source>
</evidence>
<comment type="caution">
    <text evidence="7">The sequence shown here is derived from an EMBL/GenBank/DDBJ whole genome shotgun (WGS) entry which is preliminary data.</text>
</comment>
<feature type="domain" description="HTH araC/xylS-type" evidence="6">
    <location>
        <begin position="277"/>
        <end position="382"/>
    </location>
</feature>
<keyword evidence="5" id="KW-1133">Transmembrane helix</keyword>
<dbReference type="EMBL" id="JABBGK010000009">
    <property type="protein sequence ID" value="NML76857.1"/>
    <property type="molecule type" value="Genomic_DNA"/>
</dbReference>